<accession>A0A022PXR0</accession>
<evidence type="ECO:0000256" key="3">
    <source>
        <dbReference type="ARBA" id="ARBA00022676"/>
    </source>
</evidence>
<dbReference type="Pfam" id="PF00201">
    <property type="entry name" value="UDPGT"/>
    <property type="match status" value="1"/>
</dbReference>
<evidence type="ECO:0000256" key="2">
    <source>
        <dbReference type="ARBA" id="ARBA00009995"/>
    </source>
</evidence>
<dbReference type="AlphaFoldDB" id="A0A022PXR0"/>
<dbReference type="EC" id="2.4.1.-" evidence="6"/>
<dbReference type="FunFam" id="3.40.50.2000:FF:000037">
    <property type="entry name" value="Glycosyltransferase"/>
    <property type="match status" value="1"/>
</dbReference>
<dbReference type="InterPro" id="IPR002213">
    <property type="entry name" value="UDP_glucos_trans"/>
</dbReference>
<dbReference type="PANTHER" id="PTHR48049:SF91">
    <property type="entry name" value="UDP-GLYCOSYLTRANSFERASE 79B7-RELATED"/>
    <property type="match status" value="1"/>
</dbReference>
<name>A0A022PXR0_ERYGU</name>
<evidence type="ECO:0000256" key="6">
    <source>
        <dbReference type="RuleBase" id="RU362057"/>
    </source>
</evidence>
<comment type="pathway">
    <text evidence="1">Pigment biosynthesis; anthocyanin biosynthesis.</text>
</comment>
<dbReference type="Gene3D" id="3.40.50.2000">
    <property type="entry name" value="Glycogen Phosphorylase B"/>
    <property type="match status" value="2"/>
</dbReference>
<dbReference type="eggNOG" id="KOG1192">
    <property type="taxonomic scope" value="Eukaryota"/>
</dbReference>
<evidence type="ECO:0000256" key="1">
    <source>
        <dbReference type="ARBA" id="ARBA00004935"/>
    </source>
</evidence>
<evidence type="ECO:0000256" key="4">
    <source>
        <dbReference type="ARBA" id="ARBA00022679"/>
    </source>
</evidence>
<keyword evidence="8" id="KW-1185">Reference proteome</keyword>
<evidence type="ECO:0000313" key="8">
    <source>
        <dbReference type="Proteomes" id="UP000030748"/>
    </source>
</evidence>
<organism evidence="7 8">
    <name type="scientific">Erythranthe guttata</name>
    <name type="common">Yellow monkey flower</name>
    <name type="synonym">Mimulus guttatus</name>
    <dbReference type="NCBI Taxonomy" id="4155"/>
    <lineage>
        <taxon>Eukaryota</taxon>
        <taxon>Viridiplantae</taxon>
        <taxon>Streptophyta</taxon>
        <taxon>Embryophyta</taxon>
        <taxon>Tracheophyta</taxon>
        <taxon>Spermatophyta</taxon>
        <taxon>Magnoliopsida</taxon>
        <taxon>eudicotyledons</taxon>
        <taxon>Gunneridae</taxon>
        <taxon>Pentapetalae</taxon>
        <taxon>asterids</taxon>
        <taxon>lamiids</taxon>
        <taxon>Lamiales</taxon>
        <taxon>Phrymaceae</taxon>
        <taxon>Erythranthe</taxon>
    </lineage>
</organism>
<evidence type="ECO:0000313" key="7">
    <source>
        <dbReference type="EMBL" id="EYU19000.1"/>
    </source>
</evidence>
<dbReference type="InterPro" id="IPR035595">
    <property type="entry name" value="UDP_glycos_trans_CS"/>
</dbReference>
<dbReference type="InterPro" id="IPR050481">
    <property type="entry name" value="UDP-glycosyltransf_plant"/>
</dbReference>
<protein>
    <recommendedName>
        <fullName evidence="6">Glycosyltransferase</fullName>
        <ecNumber evidence="6">2.4.1.-</ecNumber>
    </recommendedName>
</protein>
<sequence length="464" mass="51952">MDMPEFENGHKLLHIAMFPWIGMGHVTTFLHLGNELSQRGHRISFLLPMKALVKLDHNHDHSHPIKFHILNVPHVDGLPPGAETCSDIDDNLTEKNPLAVAFDAMSEQVEALLRSLNPDIVFYDFAHWIPRLAAVIGFKTVCYNTVSASCMSYTVVPARRIPKDRMMTAEELAEPPEGYPSSTVVLRGQEGLMMSFICEDYGDVKFDVRMSTALWGCDAIGVRTCSEMEGPMCEYVSRQYGKPVILTGPVLPRVQEEVPLEEKWDTWLSKFDEKSVVYCAFGSQTILQKKQFQEMLLGFEMTGLPFIVAMSKPHGADTIEEALPEGFTERVGGRGVVHGGWVQQTQILNHPSVGCFVSHCGFGSMCESLMSDAQIVAVPQFGDQVLNARLMAAELKVAVEVERGEMGWFSKEDLSNAVKSSVMDVGSDVGEIVRENHAKWKETFVAPKFMDDYIDRFIKQLYHL</sequence>
<proteinExistence type="inferred from homology"/>
<dbReference type="KEGG" id="egt:105948956"/>
<dbReference type="OMA" id="FHTLKIP"/>
<dbReference type="GO" id="GO:0035251">
    <property type="term" value="F:UDP-glucosyltransferase activity"/>
    <property type="evidence" value="ECO:0000318"/>
    <property type="project" value="GO_Central"/>
</dbReference>
<dbReference type="CDD" id="cd03784">
    <property type="entry name" value="GT1_Gtf-like"/>
    <property type="match status" value="1"/>
</dbReference>
<dbReference type="FunFam" id="3.40.50.2000:FF:000087">
    <property type="entry name" value="Glycosyltransferase"/>
    <property type="match status" value="1"/>
</dbReference>
<dbReference type="PROSITE" id="PS00375">
    <property type="entry name" value="UDPGT"/>
    <property type="match status" value="1"/>
</dbReference>
<dbReference type="STRING" id="4155.A0A022PXR0"/>
<dbReference type="OrthoDB" id="5835829at2759"/>
<dbReference type="GO" id="GO:0009718">
    <property type="term" value="P:anthocyanin-containing compound biosynthetic process"/>
    <property type="evidence" value="ECO:0007669"/>
    <property type="project" value="UniProtKB-ARBA"/>
</dbReference>
<evidence type="ECO:0000256" key="5">
    <source>
        <dbReference type="RuleBase" id="RU003718"/>
    </source>
</evidence>
<reference evidence="7 8" key="1">
    <citation type="journal article" date="2013" name="Proc. Natl. Acad. Sci. U.S.A.">
        <title>Fine-scale variation in meiotic recombination in Mimulus inferred from population shotgun sequencing.</title>
        <authorList>
            <person name="Hellsten U."/>
            <person name="Wright K.M."/>
            <person name="Jenkins J."/>
            <person name="Shu S."/>
            <person name="Yuan Y."/>
            <person name="Wessler S.R."/>
            <person name="Schmutz J."/>
            <person name="Willis J.H."/>
            <person name="Rokhsar D.S."/>
        </authorList>
    </citation>
    <scope>NUCLEOTIDE SEQUENCE [LARGE SCALE GENOMIC DNA]</scope>
    <source>
        <strain evidence="8">cv. DUN x IM62</strain>
    </source>
</reference>
<gene>
    <name evidence="7" type="ORF">MIMGU_mgv1a021196mg</name>
</gene>
<dbReference type="SUPFAM" id="SSF53756">
    <property type="entry name" value="UDP-Glycosyltransferase/glycogen phosphorylase"/>
    <property type="match status" value="1"/>
</dbReference>
<keyword evidence="3 5" id="KW-0328">Glycosyltransferase</keyword>
<comment type="similarity">
    <text evidence="2 5">Belongs to the UDP-glycosyltransferase family.</text>
</comment>
<dbReference type="Proteomes" id="UP000030748">
    <property type="component" value="Unassembled WGS sequence"/>
</dbReference>
<dbReference type="PANTHER" id="PTHR48049">
    <property type="entry name" value="GLYCOSYLTRANSFERASE"/>
    <property type="match status" value="1"/>
</dbReference>
<keyword evidence="4 5" id="KW-0808">Transferase</keyword>
<dbReference type="EMBL" id="KI632310">
    <property type="protein sequence ID" value="EYU19000.1"/>
    <property type="molecule type" value="Genomic_DNA"/>
</dbReference>